<name>A0A9W7Y1D1_9FUNG</name>
<dbReference type="PANTHER" id="PTHR31735">
    <property type="entry name" value="VACUOLAR MEMBRANE PROTEIN YPL162C"/>
    <property type="match status" value="1"/>
</dbReference>
<comment type="caution">
    <text evidence="3">The sequence shown here is derived from an EMBL/GenBank/DDBJ whole genome shotgun (WGS) entry which is preliminary data.</text>
</comment>
<evidence type="ECO:0008006" key="5">
    <source>
        <dbReference type="Google" id="ProtNLM"/>
    </source>
</evidence>
<dbReference type="InterPro" id="IPR022127">
    <property type="entry name" value="STIMATE/YPL162C"/>
</dbReference>
<feature type="transmembrane region" description="Helical" evidence="2">
    <location>
        <begin position="44"/>
        <end position="66"/>
    </location>
</feature>
<evidence type="ECO:0000256" key="2">
    <source>
        <dbReference type="SAM" id="Phobius"/>
    </source>
</evidence>
<dbReference type="PANTHER" id="PTHR31735:SF1">
    <property type="entry name" value="VACUOLAR MEMBRANE PROTEIN YPL162C"/>
    <property type="match status" value="1"/>
</dbReference>
<dbReference type="EMBL" id="JANBOJ010000091">
    <property type="protein sequence ID" value="KAJ1722870.1"/>
    <property type="molecule type" value="Genomic_DNA"/>
</dbReference>
<keyword evidence="2" id="KW-0472">Membrane</keyword>
<keyword evidence="2" id="KW-0812">Transmembrane</keyword>
<feature type="transmembrane region" description="Helical" evidence="2">
    <location>
        <begin position="87"/>
        <end position="106"/>
    </location>
</feature>
<organism evidence="3 4">
    <name type="scientific">Coemansia erecta</name>
    <dbReference type="NCBI Taxonomy" id="147472"/>
    <lineage>
        <taxon>Eukaryota</taxon>
        <taxon>Fungi</taxon>
        <taxon>Fungi incertae sedis</taxon>
        <taxon>Zoopagomycota</taxon>
        <taxon>Kickxellomycotina</taxon>
        <taxon>Kickxellomycetes</taxon>
        <taxon>Kickxellales</taxon>
        <taxon>Kickxellaceae</taxon>
        <taxon>Coemansia</taxon>
    </lineage>
</organism>
<evidence type="ECO:0000313" key="3">
    <source>
        <dbReference type="EMBL" id="KAJ1722870.1"/>
    </source>
</evidence>
<feature type="transmembrane region" description="Helical" evidence="2">
    <location>
        <begin position="219"/>
        <end position="238"/>
    </location>
</feature>
<gene>
    <name evidence="3" type="ORF">LPJ53_002740</name>
</gene>
<dbReference type="Pfam" id="PF12400">
    <property type="entry name" value="STIMATE"/>
    <property type="match status" value="1"/>
</dbReference>
<keyword evidence="2" id="KW-1133">Transmembrane helix</keyword>
<evidence type="ECO:0000313" key="4">
    <source>
        <dbReference type="Proteomes" id="UP001149813"/>
    </source>
</evidence>
<keyword evidence="4" id="KW-1185">Reference proteome</keyword>
<evidence type="ECO:0000256" key="1">
    <source>
        <dbReference type="SAM" id="MobiDB-lite"/>
    </source>
</evidence>
<dbReference type="AlphaFoldDB" id="A0A9W7Y1D1"/>
<reference evidence="3" key="1">
    <citation type="submission" date="2022-07" db="EMBL/GenBank/DDBJ databases">
        <title>Phylogenomic reconstructions and comparative analyses of Kickxellomycotina fungi.</title>
        <authorList>
            <person name="Reynolds N.K."/>
            <person name="Stajich J.E."/>
            <person name="Barry K."/>
            <person name="Grigoriev I.V."/>
            <person name="Crous P."/>
            <person name="Smith M.E."/>
        </authorList>
    </citation>
    <scope>NUCLEOTIDE SEQUENCE</scope>
    <source>
        <strain evidence="3">NBRC 32514</strain>
    </source>
</reference>
<feature type="region of interest" description="Disordered" evidence="1">
    <location>
        <begin position="1"/>
        <end position="20"/>
    </location>
</feature>
<protein>
    <recommendedName>
        <fullName evidence="5">Vacuolar membrane protein</fullName>
    </recommendedName>
</protein>
<dbReference type="OrthoDB" id="431202at2759"/>
<feature type="transmembrane region" description="Helical" evidence="2">
    <location>
        <begin position="121"/>
        <end position="141"/>
    </location>
</feature>
<feature type="region of interest" description="Disordered" evidence="1">
    <location>
        <begin position="325"/>
        <end position="369"/>
    </location>
</feature>
<proteinExistence type="predicted"/>
<dbReference type="Proteomes" id="UP001149813">
    <property type="component" value="Unassembled WGS sequence"/>
</dbReference>
<dbReference type="GO" id="GO:0016020">
    <property type="term" value="C:membrane"/>
    <property type="evidence" value="ECO:0007669"/>
    <property type="project" value="TreeGrafter"/>
</dbReference>
<sequence length="369" mass="40739">MNSTSVLLPSSPSQPLLPSALPTQTDAPSLALLPSTDEMLSCRLVGPFSIFVQVLVGTLGFSTLIIKRHFERPRRPWLVWGFDVSKQMIGGSLMHMCNLLVSALIGGEHAGEEEATNPCSWYVLNLTLDCTLGVLFMAAYLKLYKILADRLKITGLESGHYGDPPSWRRWLKQASLFCVSMVSMKVTVILLITILPILVVIGDAILKPVQLLDSPRFQIVFVMAVWPLLLNIFESWVIDHFIKHKHGGGSRSAEGHVPLASTDEDEFDGHAAAARLHTSFEMSATTSVGSRTLTGSSAVMMSNAQGPRNSSIDMSEFELDILSDNEESSGDVKTPNDHSQQSIHIPEMVPKYSIDEEDRLFRQQKPHKD</sequence>
<feature type="transmembrane region" description="Helical" evidence="2">
    <location>
        <begin position="176"/>
        <end position="199"/>
    </location>
</feature>
<accession>A0A9W7Y1D1</accession>